<dbReference type="AlphaFoldDB" id="D7MQL7"/>
<dbReference type="GO" id="GO:0005634">
    <property type="term" value="C:nucleus"/>
    <property type="evidence" value="ECO:0007669"/>
    <property type="project" value="TreeGrafter"/>
</dbReference>
<accession>D7MQL7</accession>
<dbReference type="GO" id="GO:0003918">
    <property type="term" value="F:DNA topoisomerase type II (double strand cut, ATP-hydrolyzing) activity"/>
    <property type="evidence" value="ECO:0007669"/>
    <property type="project" value="UniProtKB-EC"/>
</dbReference>
<keyword evidence="12" id="KW-1185">Reference proteome</keyword>
<dbReference type="GO" id="GO:0000712">
    <property type="term" value="P:resolution of meiotic recombination intermediates"/>
    <property type="evidence" value="ECO:0007669"/>
    <property type="project" value="TreeGrafter"/>
</dbReference>
<keyword evidence="7 9" id="KW-0238">DNA-binding</keyword>
<reference evidence="12" key="1">
    <citation type="journal article" date="2011" name="Nat. Genet.">
        <title>The Arabidopsis lyrata genome sequence and the basis of rapid genome size change.</title>
        <authorList>
            <person name="Hu T.T."/>
            <person name="Pattyn P."/>
            <person name="Bakker E.G."/>
            <person name="Cao J."/>
            <person name="Cheng J.-F."/>
            <person name="Clark R.M."/>
            <person name="Fahlgren N."/>
            <person name="Fawcett J.A."/>
            <person name="Grimwood J."/>
            <person name="Gundlach H."/>
            <person name="Haberer G."/>
            <person name="Hollister J.D."/>
            <person name="Ossowski S."/>
            <person name="Ottilar R.P."/>
            <person name="Salamov A.A."/>
            <person name="Schneeberger K."/>
            <person name="Spannagl M."/>
            <person name="Wang X."/>
            <person name="Yang L."/>
            <person name="Nasrallah M.E."/>
            <person name="Bergelson J."/>
            <person name="Carrington J.C."/>
            <person name="Gaut B.S."/>
            <person name="Schmutz J."/>
            <person name="Mayer K.F.X."/>
            <person name="Van de Peer Y."/>
            <person name="Grigoriev I.V."/>
            <person name="Nordborg M."/>
            <person name="Weigel D."/>
            <person name="Guo Y.-L."/>
        </authorList>
    </citation>
    <scope>NUCLEOTIDE SEQUENCE [LARGE SCALE GENOMIC DNA]</scope>
    <source>
        <strain evidence="12">cv. MN47</strain>
    </source>
</reference>
<dbReference type="PROSITE" id="PS52040">
    <property type="entry name" value="TOPO_IIA"/>
    <property type="match status" value="1"/>
</dbReference>
<dbReference type="Proteomes" id="UP000008694">
    <property type="component" value="Unassembled WGS sequence"/>
</dbReference>
<keyword evidence="6 9" id="KW-0799">Topoisomerase</keyword>
<comment type="catalytic activity">
    <reaction evidence="1 9">
        <text>ATP-dependent breakage, passage and rejoining of double-stranded DNA.</text>
        <dbReference type="EC" id="5.6.2.2"/>
    </reaction>
</comment>
<evidence type="ECO:0000256" key="9">
    <source>
        <dbReference type="PROSITE-ProRule" id="PRU01384"/>
    </source>
</evidence>
<dbReference type="Gene3D" id="3.90.199.10">
    <property type="entry name" value="Topoisomerase II, domain 5"/>
    <property type="match status" value="1"/>
</dbReference>
<evidence type="ECO:0000256" key="1">
    <source>
        <dbReference type="ARBA" id="ARBA00000185"/>
    </source>
</evidence>
<evidence type="ECO:0000256" key="3">
    <source>
        <dbReference type="ARBA" id="ARBA00012895"/>
    </source>
</evidence>
<dbReference type="PANTHER" id="PTHR10169:SF38">
    <property type="entry name" value="DNA TOPOISOMERASE 2"/>
    <property type="match status" value="1"/>
</dbReference>
<evidence type="ECO:0000256" key="2">
    <source>
        <dbReference type="ARBA" id="ARBA00001946"/>
    </source>
</evidence>
<evidence type="ECO:0000259" key="10">
    <source>
        <dbReference type="PROSITE" id="PS52040"/>
    </source>
</evidence>
<dbReference type="SMART" id="SM00434">
    <property type="entry name" value="TOP4c"/>
    <property type="match status" value="1"/>
</dbReference>
<dbReference type="SUPFAM" id="SSF56719">
    <property type="entry name" value="Type II DNA topoisomerase"/>
    <property type="match status" value="1"/>
</dbReference>
<dbReference type="GO" id="GO:0000819">
    <property type="term" value="P:sister chromatid segregation"/>
    <property type="evidence" value="ECO:0007669"/>
    <property type="project" value="TreeGrafter"/>
</dbReference>
<dbReference type="EMBL" id="GL348720">
    <property type="protein sequence ID" value="EFH39634.1"/>
    <property type="molecule type" value="Genomic_DNA"/>
</dbReference>
<protein>
    <recommendedName>
        <fullName evidence="3">DNA topoisomerase (ATP-hydrolyzing)</fullName>
        <ecNumber evidence="3">5.6.2.2</ecNumber>
    </recommendedName>
</protein>
<dbReference type="Gramene" id="scaffold_800118.1">
    <property type="protein sequence ID" value="scaffold_800118.1"/>
    <property type="gene ID" value="scaffold_800118.1"/>
</dbReference>
<dbReference type="FunFam" id="3.90.199.10:FF:000002">
    <property type="entry name" value="DNA topoisomerase 2"/>
    <property type="match status" value="1"/>
</dbReference>
<keyword evidence="8 9" id="KW-0413">Isomerase</keyword>
<comment type="cofactor">
    <cofactor evidence="2">
        <name>Mg(2+)</name>
        <dbReference type="ChEBI" id="CHEBI:18420"/>
    </cofactor>
</comment>
<evidence type="ECO:0000256" key="8">
    <source>
        <dbReference type="ARBA" id="ARBA00023235"/>
    </source>
</evidence>
<dbReference type="GO" id="GO:0003677">
    <property type="term" value="F:DNA binding"/>
    <property type="evidence" value="ECO:0007669"/>
    <property type="project" value="UniProtKB-UniRule"/>
</dbReference>
<dbReference type="GO" id="GO:0005524">
    <property type="term" value="F:ATP binding"/>
    <property type="evidence" value="ECO:0007669"/>
    <property type="project" value="UniProtKB-KW"/>
</dbReference>
<keyword evidence="4" id="KW-0547">Nucleotide-binding</keyword>
<dbReference type="InterPro" id="IPR050634">
    <property type="entry name" value="DNA_Topoisomerase_II"/>
</dbReference>
<dbReference type="InterPro" id="IPR001154">
    <property type="entry name" value="TopoII_euk"/>
</dbReference>
<proteinExistence type="predicted"/>
<gene>
    <name evidence="11" type="ORF">ARALYDRAFT_916718</name>
</gene>
<evidence type="ECO:0000313" key="11">
    <source>
        <dbReference type="EMBL" id="EFH39634.1"/>
    </source>
</evidence>
<dbReference type="InterPro" id="IPR002205">
    <property type="entry name" value="Topo_IIA_dom_A"/>
</dbReference>
<evidence type="ECO:0000256" key="5">
    <source>
        <dbReference type="ARBA" id="ARBA00022840"/>
    </source>
</evidence>
<dbReference type="HOGENOM" id="CLU_068375_0_0_1"/>
<dbReference type="eggNOG" id="KOG0355">
    <property type="taxonomic scope" value="Eukaryota"/>
</dbReference>
<dbReference type="InterPro" id="IPR013760">
    <property type="entry name" value="Topo_IIA-like_dom_sf"/>
</dbReference>
<dbReference type="STRING" id="81972.D7MQL7"/>
<dbReference type="GO" id="GO:0006265">
    <property type="term" value="P:DNA topological change"/>
    <property type="evidence" value="ECO:0007669"/>
    <property type="project" value="UniProtKB-UniRule"/>
</dbReference>
<name>D7MQL7_ARALL</name>
<dbReference type="Gene3D" id="3.30.1360.40">
    <property type="match status" value="1"/>
</dbReference>
<evidence type="ECO:0000256" key="7">
    <source>
        <dbReference type="ARBA" id="ARBA00023125"/>
    </source>
</evidence>
<dbReference type="EC" id="5.6.2.2" evidence="3"/>
<organism evidence="12">
    <name type="scientific">Arabidopsis lyrata subsp. lyrata</name>
    <name type="common">Lyre-leaved rock-cress</name>
    <dbReference type="NCBI Taxonomy" id="81972"/>
    <lineage>
        <taxon>Eukaryota</taxon>
        <taxon>Viridiplantae</taxon>
        <taxon>Streptophyta</taxon>
        <taxon>Embryophyta</taxon>
        <taxon>Tracheophyta</taxon>
        <taxon>Spermatophyta</taxon>
        <taxon>Magnoliopsida</taxon>
        <taxon>eudicotyledons</taxon>
        <taxon>Gunneridae</taxon>
        <taxon>Pentapetalae</taxon>
        <taxon>rosids</taxon>
        <taxon>malvids</taxon>
        <taxon>Brassicales</taxon>
        <taxon>Brassicaceae</taxon>
        <taxon>Camelineae</taxon>
        <taxon>Arabidopsis</taxon>
    </lineage>
</organism>
<evidence type="ECO:0000256" key="4">
    <source>
        <dbReference type="ARBA" id="ARBA00022741"/>
    </source>
</evidence>
<evidence type="ECO:0000313" key="12">
    <source>
        <dbReference type="Proteomes" id="UP000008694"/>
    </source>
</evidence>
<dbReference type="InterPro" id="IPR013758">
    <property type="entry name" value="Topo_IIA_A/C_ab"/>
</dbReference>
<sequence>MQPDTHLDRSITRISYHDFINFELIYFFQANLERCIPSVADGLKLSSRKILFTLFKCNKKVTVEQLASDVSKTCSYHHSQQSLAKTIVRMAQDYVGSPNNVNLLDPDGQFGSRISGGKDASNPKYIFTELSVMARVLFPNDDDVHLQYLKEDGKTIEPLCYMPVIPTVLVNGARGVGSGWSTFIPKYDPREIAENIRRLLKGEVMIAMDPWYRKFKGTIEKVKSKAGVTTASKEGPCTYKTSGLFEVINETTLVITELPVYKWTKKYISFLQDTKEKGFIQVEFLL</sequence>
<evidence type="ECO:0000256" key="6">
    <source>
        <dbReference type="ARBA" id="ARBA00023029"/>
    </source>
</evidence>
<dbReference type="Pfam" id="PF00521">
    <property type="entry name" value="DNA_topoisoIV"/>
    <property type="match status" value="1"/>
</dbReference>
<feature type="active site" description="O-(5'-phospho-DNA)-tyrosine intermediate" evidence="9">
    <location>
        <position position="125"/>
    </location>
</feature>
<feature type="domain" description="Topo IIA-type catalytic" evidence="10">
    <location>
        <begin position="36"/>
        <end position="286"/>
    </location>
</feature>
<dbReference type="PANTHER" id="PTHR10169">
    <property type="entry name" value="DNA TOPOISOMERASE/GYRASE"/>
    <property type="match status" value="1"/>
</dbReference>
<dbReference type="PRINTS" id="PR01158">
    <property type="entry name" value="TOPISMRASEII"/>
</dbReference>
<keyword evidence="5" id="KW-0067">ATP-binding</keyword>